<dbReference type="SUPFAM" id="SSF75217">
    <property type="entry name" value="alpha/beta knot"/>
    <property type="match status" value="1"/>
</dbReference>
<dbReference type="CDD" id="cd18086">
    <property type="entry name" value="HsC9orf114-like"/>
    <property type="match status" value="1"/>
</dbReference>
<sequence>MKLAIALPDSSLNDEKTLENKTRKIAIIARACGIFKVDEIIIYKDGKENEQDSKLMHTIFKYLSTPQYFRRRIFPKSNLLKFAGLLPPLKTPNQTGTSHSDEIKIGDFREGMILGVKGKKVVDVGVSQLISYNGKQSIGKKIIVLIKNIKPNFIIKEVSKDEIPYYWCYNIKQSGNLFTVLTNWSGPKILTSRKSKNLTQLKIDEVKKSNQPILLVFGSTKKGIHDILGSKINNLNNTKSANFFPKQGTETVRVEEAILGCLAIINPKQNFE</sequence>
<dbReference type="EMBL" id="KF901017">
    <property type="protein sequence ID" value="AIF14989.1"/>
    <property type="molecule type" value="Genomic_DNA"/>
</dbReference>
<dbReference type="InterPro" id="IPR029026">
    <property type="entry name" value="tRNA_m1G_MTases_N"/>
</dbReference>
<dbReference type="AlphaFoldDB" id="A0A075HGA2"/>
<organism evidence="1">
    <name type="scientific">uncultured marine thaumarchaeote KM3_69_B11</name>
    <dbReference type="NCBI Taxonomy" id="1456244"/>
    <lineage>
        <taxon>Archaea</taxon>
        <taxon>Nitrososphaerota</taxon>
        <taxon>environmental samples</taxon>
    </lineage>
</organism>
<proteinExistence type="predicted"/>
<dbReference type="PANTHER" id="PTHR12150:SF13">
    <property type="entry name" value="METHYLTRANSFERASE C9ORF114-RELATED"/>
    <property type="match status" value="1"/>
</dbReference>
<dbReference type="InterPro" id="IPR012340">
    <property type="entry name" value="NA-bd_OB-fold"/>
</dbReference>
<accession>A0A075HGA2</accession>
<evidence type="ECO:0008006" key="2">
    <source>
        <dbReference type="Google" id="ProtNLM"/>
    </source>
</evidence>
<reference evidence="1" key="1">
    <citation type="journal article" date="2014" name="Genome Biol. Evol.">
        <title>Pangenome evidence for extensive interdomain horizontal transfer affecting lineage core and shell genes in uncultured planktonic thaumarchaeota and euryarchaeota.</title>
        <authorList>
            <person name="Deschamps P."/>
            <person name="Zivanovic Y."/>
            <person name="Moreira D."/>
            <person name="Rodriguez-Valera F."/>
            <person name="Lopez-Garcia P."/>
        </authorList>
    </citation>
    <scope>NUCLEOTIDE SEQUENCE</scope>
</reference>
<dbReference type="Pfam" id="PF02598">
    <property type="entry name" value="Methyltrn_RNA_3"/>
    <property type="match status" value="1"/>
</dbReference>
<dbReference type="Gene3D" id="3.40.1280.10">
    <property type="match status" value="1"/>
</dbReference>
<name>A0A075HGA2_9ARCH</name>
<evidence type="ECO:0000313" key="1">
    <source>
        <dbReference type="EMBL" id="AIF14989.1"/>
    </source>
</evidence>
<dbReference type="PANTHER" id="PTHR12150">
    <property type="entry name" value="CLASS IV SAM-BINDING METHYLTRANSFERASE-RELATED"/>
    <property type="match status" value="1"/>
</dbReference>
<dbReference type="InterPro" id="IPR029028">
    <property type="entry name" value="Alpha/beta_knot_MTases"/>
</dbReference>
<dbReference type="Gene3D" id="2.40.50.140">
    <property type="entry name" value="Nucleic acid-binding proteins"/>
    <property type="match status" value="1"/>
</dbReference>
<dbReference type="InterPro" id="IPR003750">
    <property type="entry name" value="Put_MeTrfase-C9orf114-like"/>
</dbReference>
<protein>
    <recommendedName>
        <fullName evidence="2">RNA methyltransferase</fullName>
    </recommendedName>
</protein>